<dbReference type="EMBL" id="CM007892">
    <property type="protein sequence ID" value="OTG30174.1"/>
    <property type="molecule type" value="Genomic_DNA"/>
</dbReference>
<sequence length="66" mass="7547">MKQLCVKTKSVLKNLPFLTVDYIFCNYISIYISIIMLHSPNHNPKIPIIVLNVLVTSFKISVSKQP</sequence>
<evidence type="ECO:0000313" key="3">
    <source>
        <dbReference type="Proteomes" id="UP000215914"/>
    </source>
</evidence>
<reference evidence="3" key="1">
    <citation type="journal article" date="2017" name="Nature">
        <title>The sunflower genome provides insights into oil metabolism, flowering and Asterid evolution.</title>
        <authorList>
            <person name="Badouin H."/>
            <person name="Gouzy J."/>
            <person name="Grassa C.J."/>
            <person name="Murat F."/>
            <person name="Staton S.E."/>
            <person name="Cottret L."/>
            <person name="Lelandais-Briere C."/>
            <person name="Owens G.L."/>
            <person name="Carrere S."/>
            <person name="Mayjonade B."/>
            <person name="Legrand L."/>
            <person name="Gill N."/>
            <person name="Kane N.C."/>
            <person name="Bowers J.E."/>
            <person name="Hubner S."/>
            <person name="Bellec A."/>
            <person name="Berard A."/>
            <person name="Berges H."/>
            <person name="Blanchet N."/>
            <person name="Boniface M.C."/>
            <person name="Brunel D."/>
            <person name="Catrice O."/>
            <person name="Chaidir N."/>
            <person name="Claudel C."/>
            <person name="Donnadieu C."/>
            <person name="Faraut T."/>
            <person name="Fievet G."/>
            <person name="Helmstetter N."/>
            <person name="King M."/>
            <person name="Knapp S.J."/>
            <person name="Lai Z."/>
            <person name="Le Paslier M.C."/>
            <person name="Lippi Y."/>
            <person name="Lorenzon L."/>
            <person name="Mandel J.R."/>
            <person name="Marage G."/>
            <person name="Marchand G."/>
            <person name="Marquand E."/>
            <person name="Bret-Mestries E."/>
            <person name="Morien E."/>
            <person name="Nambeesan S."/>
            <person name="Nguyen T."/>
            <person name="Pegot-Espagnet P."/>
            <person name="Pouilly N."/>
            <person name="Raftis F."/>
            <person name="Sallet E."/>
            <person name="Schiex T."/>
            <person name="Thomas J."/>
            <person name="Vandecasteele C."/>
            <person name="Vares D."/>
            <person name="Vear F."/>
            <person name="Vautrin S."/>
            <person name="Crespi M."/>
            <person name="Mangin B."/>
            <person name="Burke J.M."/>
            <person name="Salse J."/>
            <person name="Munos S."/>
            <person name="Vincourt P."/>
            <person name="Rieseberg L.H."/>
            <person name="Langlade N.B."/>
        </authorList>
    </citation>
    <scope>NUCLEOTIDE SEQUENCE [LARGE SCALE GENOMIC DNA]</scope>
    <source>
        <strain evidence="3">cv. SF193</strain>
    </source>
</reference>
<gene>
    <name evidence="2" type="ORF">HannXRQ_Chr03g0061561</name>
</gene>
<accession>A0A251V439</accession>
<keyword evidence="1" id="KW-1133">Transmembrane helix</keyword>
<feature type="transmembrane region" description="Helical" evidence="1">
    <location>
        <begin position="20"/>
        <end position="39"/>
    </location>
</feature>
<keyword evidence="1" id="KW-0472">Membrane</keyword>
<evidence type="ECO:0000256" key="1">
    <source>
        <dbReference type="SAM" id="Phobius"/>
    </source>
</evidence>
<keyword evidence="1" id="KW-0812">Transmembrane</keyword>
<dbReference type="InParanoid" id="A0A251V439"/>
<evidence type="ECO:0000313" key="2">
    <source>
        <dbReference type="EMBL" id="OTG30174.1"/>
    </source>
</evidence>
<proteinExistence type="predicted"/>
<dbReference type="Proteomes" id="UP000215914">
    <property type="component" value="Chromosome 3"/>
</dbReference>
<name>A0A251V439_HELAN</name>
<organism evidence="2 3">
    <name type="scientific">Helianthus annuus</name>
    <name type="common">Common sunflower</name>
    <dbReference type="NCBI Taxonomy" id="4232"/>
    <lineage>
        <taxon>Eukaryota</taxon>
        <taxon>Viridiplantae</taxon>
        <taxon>Streptophyta</taxon>
        <taxon>Embryophyta</taxon>
        <taxon>Tracheophyta</taxon>
        <taxon>Spermatophyta</taxon>
        <taxon>Magnoliopsida</taxon>
        <taxon>eudicotyledons</taxon>
        <taxon>Gunneridae</taxon>
        <taxon>Pentapetalae</taxon>
        <taxon>asterids</taxon>
        <taxon>campanulids</taxon>
        <taxon>Asterales</taxon>
        <taxon>Asteraceae</taxon>
        <taxon>Asteroideae</taxon>
        <taxon>Heliantheae alliance</taxon>
        <taxon>Heliantheae</taxon>
        <taxon>Helianthus</taxon>
    </lineage>
</organism>
<dbReference type="AlphaFoldDB" id="A0A251V439"/>
<protein>
    <submittedName>
        <fullName evidence="2">Uncharacterized protein</fullName>
    </submittedName>
</protein>
<keyword evidence="3" id="KW-1185">Reference proteome</keyword>